<feature type="domain" description="Phage capsid-like C-terminal" evidence="4">
    <location>
        <begin position="160"/>
        <end position="431"/>
    </location>
</feature>
<gene>
    <name evidence="5" type="ORF">LCGC14_0336290</name>
</gene>
<feature type="region of interest" description="Disordered" evidence="3">
    <location>
        <begin position="81"/>
        <end position="116"/>
    </location>
</feature>
<evidence type="ECO:0000256" key="3">
    <source>
        <dbReference type="SAM" id="MobiDB-lite"/>
    </source>
</evidence>
<dbReference type="Gene3D" id="3.30.2400.10">
    <property type="entry name" value="Major capsid protein gp5"/>
    <property type="match status" value="1"/>
</dbReference>
<dbReference type="Pfam" id="PF05065">
    <property type="entry name" value="Phage_capsid"/>
    <property type="match status" value="1"/>
</dbReference>
<accession>A0A0F9TKL0</accession>
<feature type="region of interest" description="Disordered" evidence="3">
    <location>
        <begin position="24"/>
        <end position="49"/>
    </location>
</feature>
<organism evidence="5">
    <name type="scientific">marine sediment metagenome</name>
    <dbReference type="NCBI Taxonomy" id="412755"/>
    <lineage>
        <taxon>unclassified sequences</taxon>
        <taxon>metagenomes</taxon>
        <taxon>ecological metagenomes</taxon>
    </lineage>
</organism>
<dbReference type="InterPro" id="IPR024455">
    <property type="entry name" value="Phage_capsid"/>
</dbReference>
<comment type="caution">
    <text evidence="5">The sequence shown here is derived from an EMBL/GenBank/DDBJ whole genome shotgun (WGS) entry which is preliminary data.</text>
</comment>
<dbReference type="InterPro" id="IPR054612">
    <property type="entry name" value="Phage_capsid-like_C"/>
</dbReference>
<dbReference type="NCBIfam" id="TIGR01554">
    <property type="entry name" value="major_cap_HK97"/>
    <property type="match status" value="1"/>
</dbReference>
<protein>
    <recommendedName>
        <fullName evidence="4">Phage capsid-like C-terminal domain-containing protein</fullName>
    </recommendedName>
</protein>
<dbReference type="EMBL" id="LAZR01000242">
    <property type="protein sequence ID" value="KKN79774.1"/>
    <property type="molecule type" value="Genomic_DNA"/>
</dbReference>
<evidence type="ECO:0000313" key="5">
    <source>
        <dbReference type="EMBL" id="KKN79774.1"/>
    </source>
</evidence>
<proteinExistence type="predicted"/>
<comment type="subcellular location">
    <subcellularLocation>
        <location evidence="1">Virion</location>
    </subcellularLocation>
</comment>
<name>A0A0F9TKL0_9ZZZZ</name>
<evidence type="ECO:0000256" key="2">
    <source>
        <dbReference type="ARBA" id="ARBA00022844"/>
    </source>
</evidence>
<evidence type="ECO:0000259" key="4">
    <source>
        <dbReference type="Pfam" id="PF05065"/>
    </source>
</evidence>
<reference evidence="5" key="1">
    <citation type="journal article" date="2015" name="Nature">
        <title>Complex archaea that bridge the gap between prokaryotes and eukaryotes.</title>
        <authorList>
            <person name="Spang A."/>
            <person name="Saw J.H."/>
            <person name="Jorgensen S.L."/>
            <person name="Zaremba-Niedzwiedzka K."/>
            <person name="Martijn J."/>
            <person name="Lind A.E."/>
            <person name="van Eijk R."/>
            <person name="Schleper C."/>
            <person name="Guy L."/>
            <person name="Ettema T.J."/>
        </authorList>
    </citation>
    <scope>NUCLEOTIDE SEQUENCE</scope>
</reference>
<dbReference type="GO" id="GO:0044423">
    <property type="term" value="C:virion component"/>
    <property type="evidence" value="ECO:0007669"/>
    <property type="project" value="UniProtKB-KW"/>
</dbReference>
<keyword evidence="2" id="KW-0946">Virion</keyword>
<sequence>MSKLSELIEQRKDAIAAAQVIQATAKDDDDRDLTDEEQKAVEAHVAKARSTREEIDKLNARRDAQNKLDLELAAEAALDKAVTPRISAPPNLGPSPNPGANIGNPRLASEDDPQGSFASHTEFLLSVLATGQAQTITDDRLRPLATVGSDEAGTYGDPVGGFLVPSSFSPTLLTVNPEADPTAGRTTAIPMDSPVVEIPARTDKNHSNSVSGGLRVYRRAEADTSPTSRVELEQVVLRASMLFGVSHATEELLSRSAISFIALLQAGFSDEFNSKMLREKLNGSGVGMMEGVLTTPSLITVAKETGQDADTIVTENIIKMRARCWGFGSAIWMANHDTLPQLMTMTLDVGTGGVPIWIPSIREDAPDLLLGRPIFYSEHMETIGDKGDILLGNWSQYLEGLLSGPQQAESIHVRFVNHERTFKFWMENDGKCWWRTALTPDNGSTLSPFVTVAAR</sequence>
<evidence type="ECO:0000256" key="1">
    <source>
        <dbReference type="ARBA" id="ARBA00004328"/>
    </source>
</evidence>
<dbReference type="AlphaFoldDB" id="A0A0F9TKL0"/>
<feature type="compositionally biased region" description="Basic and acidic residues" evidence="3">
    <location>
        <begin position="36"/>
        <end position="49"/>
    </location>
</feature>
<dbReference type="SUPFAM" id="SSF56563">
    <property type="entry name" value="Major capsid protein gp5"/>
    <property type="match status" value="1"/>
</dbReference>